<gene>
    <name evidence="2" type="ORF">EDB92DRAFT_1944025</name>
</gene>
<evidence type="ECO:0000313" key="2">
    <source>
        <dbReference type="EMBL" id="KAH8994195.1"/>
    </source>
</evidence>
<organism evidence="2 3">
    <name type="scientific">Lactarius akahatsu</name>
    <dbReference type="NCBI Taxonomy" id="416441"/>
    <lineage>
        <taxon>Eukaryota</taxon>
        <taxon>Fungi</taxon>
        <taxon>Dikarya</taxon>
        <taxon>Basidiomycota</taxon>
        <taxon>Agaricomycotina</taxon>
        <taxon>Agaricomycetes</taxon>
        <taxon>Russulales</taxon>
        <taxon>Russulaceae</taxon>
        <taxon>Lactarius</taxon>
    </lineage>
</organism>
<evidence type="ECO:0000256" key="1">
    <source>
        <dbReference type="SAM" id="MobiDB-lite"/>
    </source>
</evidence>
<protein>
    <recommendedName>
        <fullName evidence="4">G domain-containing protein</fullName>
    </recommendedName>
</protein>
<evidence type="ECO:0008006" key="4">
    <source>
        <dbReference type="Google" id="ProtNLM"/>
    </source>
</evidence>
<dbReference type="EMBL" id="JAKELL010000015">
    <property type="protein sequence ID" value="KAH8994195.1"/>
    <property type="molecule type" value="Genomic_DNA"/>
</dbReference>
<accession>A0AAD4LKC4</accession>
<name>A0AAD4LKC4_9AGAM</name>
<sequence length="628" mass="70087">MSHLVKSLARSVNILLAEKDYADWVHDVYSTVGLTAVLDGILRMAAGDMPPNHAQQVFEMSVHGDVVIRSFVTNYECSCNPAFRNTKEFGLGQDHRLDPAVLCTPSGNDREACFAGSGLTGVSSVRSMRAQYMKDDEDDLPSPPLEKRFGTKSPVTPSGRIPSSDDRQTSAGTSRGRPTASYRYPARRLLNSTVRQVLRGRFKFRILVVGKSRSGKSSLIKAVFQVDATAESKDTRGKTDINVEFHPEDNRYLIIHECSVLESQPGDSQNLQTIRDFVSHRTDASRSPSEWLHAVWICVPASDAITGSFGEGVEDILNMRTVPVILVLTKFDMIVREICGDVQEDEHARARVFAMCEDSCRRLFNKDLRDVPVEIVSEKPRYVDLIERLVVTTDRFIMGAPGPLMGFGNQGEQSRVSAVPLAWSAALRVSRGIIIQTSIEVGRSGYWPRLWSSVDFADHALQSCVNIIHVDLVETWNHNDKTRYLESDEFKAKMSHLVKDLAGSGMMSDHDPGSPYPTEAGVEFADWVHDVYRGSQENVRCVMGYIVDLTVILYAISSTTSGNISPESVLSVIDRHVRSGRRNRIHRDIRRFVAEASIVRFSVPQKDLILERIIDLIQEYCVPPARTG</sequence>
<proteinExistence type="predicted"/>
<feature type="region of interest" description="Disordered" evidence="1">
    <location>
        <begin position="134"/>
        <end position="184"/>
    </location>
</feature>
<dbReference type="Proteomes" id="UP001201163">
    <property type="component" value="Unassembled WGS sequence"/>
</dbReference>
<dbReference type="CDD" id="cd00882">
    <property type="entry name" value="Ras_like_GTPase"/>
    <property type="match status" value="1"/>
</dbReference>
<keyword evidence="3" id="KW-1185">Reference proteome</keyword>
<reference evidence="2" key="1">
    <citation type="submission" date="2022-01" db="EMBL/GenBank/DDBJ databases">
        <title>Comparative genomics reveals a dynamic genome evolution in the ectomycorrhizal milk-cap (Lactarius) mushrooms.</title>
        <authorList>
            <consortium name="DOE Joint Genome Institute"/>
            <person name="Lebreton A."/>
            <person name="Tang N."/>
            <person name="Kuo A."/>
            <person name="LaButti K."/>
            <person name="Drula E."/>
            <person name="Barry K."/>
            <person name="Clum A."/>
            <person name="Lipzen A."/>
            <person name="Mousain D."/>
            <person name="Ng V."/>
            <person name="Wang R."/>
            <person name="Wang X."/>
            <person name="Dai Y."/>
            <person name="Henrissat B."/>
            <person name="Grigoriev I.V."/>
            <person name="Guerin-Laguette A."/>
            <person name="Yu F."/>
            <person name="Martin F.M."/>
        </authorList>
    </citation>
    <scope>NUCLEOTIDE SEQUENCE</scope>
    <source>
        <strain evidence="2">QP</strain>
    </source>
</reference>
<dbReference type="SUPFAM" id="SSF52540">
    <property type="entry name" value="P-loop containing nucleoside triphosphate hydrolases"/>
    <property type="match status" value="1"/>
</dbReference>
<dbReference type="InterPro" id="IPR027417">
    <property type="entry name" value="P-loop_NTPase"/>
</dbReference>
<dbReference type="AlphaFoldDB" id="A0AAD4LKC4"/>
<comment type="caution">
    <text evidence="2">The sequence shown here is derived from an EMBL/GenBank/DDBJ whole genome shotgun (WGS) entry which is preliminary data.</text>
</comment>
<evidence type="ECO:0000313" key="3">
    <source>
        <dbReference type="Proteomes" id="UP001201163"/>
    </source>
</evidence>
<dbReference type="Gene3D" id="3.40.50.300">
    <property type="entry name" value="P-loop containing nucleotide triphosphate hydrolases"/>
    <property type="match status" value="1"/>
</dbReference>